<accession>A0A6J4CY51</accession>
<evidence type="ECO:0000256" key="9">
    <source>
        <dbReference type="ARBA" id="ARBA00023239"/>
    </source>
</evidence>
<evidence type="ECO:0000256" key="2">
    <source>
        <dbReference type="ARBA" id="ARBA00005189"/>
    </source>
</evidence>
<dbReference type="EMBL" id="AP019774">
    <property type="protein sequence ID" value="BCD69632.1"/>
    <property type="molecule type" value="Genomic_DNA"/>
</dbReference>
<gene>
    <name evidence="13" type="primary">psd</name>
    <name evidence="13" type="ORF">SNTW_02770</name>
</gene>
<dbReference type="NCBIfam" id="TIGR00163">
    <property type="entry name" value="PS_decarb"/>
    <property type="match status" value="1"/>
</dbReference>
<keyword evidence="4" id="KW-0444">Lipid biosynthesis</keyword>
<evidence type="ECO:0000313" key="13">
    <source>
        <dbReference type="EMBL" id="BCD69632.1"/>
    </source>
</evidence>
<keyword evidence="9" id="KW-0456">Lyase</keyword>
<dbReference type="Pfam" id="PF02666">
    <property type="entry name" value="PS_Dcarbxylase"/>
    <property type="match status" value="1"/>
</dbReference>
<dbReference type="InterPro" id="IPR033177">
    <property type="entry name" value="PSD-B"/>
</dbReference>
<proteinExistence type="predicted"/>
<keyword evidence="10" id="KW-1208">Phospholipid metabolism</keyword>
<dbReference type="PANTHER" id="PTHR10067:SF6">
    <property type="entry name" value="PHOSPHATIDYLSERINE DECARBOXYLASE PROENZYME, MITOCHONDRIAL"/>
    <property type="match status" value="1"/>
</dbReference>
<sequence length="272" mass="30803">MATSNTLSRLFGKFARYPFPKSIQRLINQIYVSLFKINLDGFAPIESYPTLNALFTRALQTPRFIDPNREMLIAPCDALITVCAPVTYNLALQIKGMDYQVGELLGQKEVLTNYLYFNFYLSPKNYHRFHAPCDLQISEVRHFCGELLSVNPAALNQYRYRNAFIRNERVVVVATDVWGQLLYFVAIGALNVGQIVLNFDPSIHTNARVHKNPKIYTYNPPINIAKGTELGRFEMGSSVVLFVQNSATFDSLQGQEISFATPIATFKQPDIS</sequence>
<organism evidence="13 14">
    <name type="scientific">Helicobacter suis</name>
    <dbReference type="NCBI Taxonomy" id="104628"/>
    <lineage>
        <taxon>Bacteria</taxon>
        <taxon>Pseudomonadati</taxon>
        <taxon>Campylobacterota</taxon>
        <taxon>Epsilonproteobacteria</taxon>
        <taxon>Campylobacterales</taxon>
        <taxon>Helicobacteraceae</taxon>
        <taxon>Helicobacter</taxon>
    </lineage>
</organism>
<evidence type="ECO:0000256" key="11">
    <source>
        <dbReference type="ARBA" id="ARBA00023317"/>
    </source>
</evidence>
<dbReference type="GO" id="GO:0006646">
    <property type="term" value="P:phosphatidylethanolamine biosynthetic process"/>
    <property type="evidence" value="ECO:0007669"/>
    <property type="project" value="UniProtKB-UniPathway"/>
</dbReference>
<protein>
    <recommendedName>
        <fullName evidence="3">phosphatidylserine decarboxylase</fullName>
        <ecNumber evidence="3">4.1.1.65</ecNumber>
    </recommendedName>
</protein>
<comment type="cofactor">
    <cofactor evidence="1">
        <name>pyruvate</name>
        <dbReference type="ChEBI" id="CHEBI:15361"/>
    </cofactor>
</comment>
<name>A0A6J4CY51_9HELI</name>
<evidence type="ECO:0000256" key="10">
    <source>
        <dbReference type="ARBA" id="ARBA00023264"/>
    </source>
</evidence>
<reference evidence="13 14" key="1">
    <citation type="submission" date="2019-06" db="EMBL/GenBank/DDBJ databases">
        <title>Complete genome sequence of Helicobacter suis SNTW101c.</title>
        <authorList>
            <person name="Rimbara E."/>
            <person name="Suzuki M."/>
            <person name="Matsui H."/>
            <person name="Nakamura M."/>
            <person name="Mori S."/>
            <person name="Shibayama K."/>
        </authorList>
    </citation>
    <scope>NUCLEOTIDE SEQUENCE [LARGE SCALE GENOMIC DNA]</scope>
    <source>
        <strain evidence="13 14">SNTW101c</strain>
    </source>
</reference>
<evidence type="ECO:0000256" key="7">
    <source>
        <dbReference type="ARBA" id="ARBA00023145"/>
    </source>
</evidence>
<dbReference type="RefSeq" id="WP_006565096.1">
    <property type="nucleotide sequence ID" value="NZ_AP019774.1"/>
</dbReference>
<evidence type="ECO:0000256" key="4">
    <source>
        <dbReference type="ARBA" id="ARBA00022516"/>
    </source>
</evidence>
<keyword evidence="7" id="KW-0865">Zymogen</keyword>
<evidence type="ECO:0000256" key="12">
    <source>
        <dbReference type="ARBA" id="ARBA00024326"/>
    </source>
</evidence>
<dbReference type="InterPro" id="IPR003817">
    <property type="entry name" value="PS_Dcarbxylase"/>
</dbReference>
<evidence type="ECO:0000256" key="5">
    <source>
        <dbReference type="ARBA" id="ARBA00022793"/>
    </source>
</evidence>
<evidence type="ECO:0000256" key="1">
    <source>
        <dbReference type="ARBA" id="ARBA00001928"/>
    </source>
</evidence>
<comment type="pathway">
    <text evidence="2">Lipid metabolism.</text>
</comment>
<dbReference type="OrthoDB" id="9802030at2"/>
<keyword evidence="11" id="KW-0670">Pyruvate</keyword>
<keyword evidence="6" id="KW-0443">Lipid metabolism</keyword>
<dbReference type="UniPathway" id="UPA00558"/>
<evidence type="ECO:0000256" key="6">
    <source>
        <dbReference type="ARBA" id="ARBA00023098"/>
    </source>
</evidence>
<keyword evidence="5" id="KW-0210">Decarboxylase</keyword>
<evidence type="ECO:0000256" key="3">
    <source>
        <dbReference type="ARBA" id="ARBA00012243"/>
    </source>
</evidence>
<dbReference type="NCBIfam" id="NF003038">
    <property type="entry name" value="PRK03934.1"/>
    <property type="match status" value="1"/>
</dbReference>
<comment type="pathway">
    <text evidence="12">Phospholipid metabolism; phosphatidylethanolamine biosynthesis.</text>
</comment>
<dbReference type="AlphaFoldDB" id="A0A6J4CY51"/>
<dbReference type="PANTHER" id="PTHR10067">
    <property type="entry name" value="PHOSPHATIDYLSERINE DECARBOXYLASE"/>
    <property type="match status" value="1"/>
</dbReference>
<dbReference type="GO" id="GO:0004609">
    <property type="term" value="F:phosphatidylserine decarboxylase activity"/>
    <property type="evidence" value="ECO:0007669"/>
    <property type="project" value="UniProtKB-EC"/>
</dbReference>
<keyword evidence="8" id="KW-0594">Phospholipid biosynthesis</keyword>
<evidence type="ECO:0000256" key="8">
    <source>
        <dbReference type="ARBA" id="ARBA00023209"/>
    </source>
</evidence>
<dbReference type="EC" id="4.1.1.65" evidence="3"/>
<evidence type="ECO:0000313" key="14">
    <source>
        <dbReference type="Proteomes" id="UP000317935"/>
    </source>
</evidence>
<dbReference type="Proteomes" id="UP000317935">
    <property type="component" value="Chromosome"/>
</dbReference>